<comment type="subcellular location">
    <subcellularLocation>
        <location evidence="9">Cytoplasm</location>
    </subcellularLocation>
</comment>
<dbReference type="GO" id="GO:0005737">
    <property type="term" value="C:cytoplasm"/>
    <property type="evidence" value="ECO:0007669"/>
    <property type="project" value="UniProtKB-SubCell"/>
</dbReference>
<dbReference type="AlphaFoldDB" id="A0ABD0YGW0"/>
<dbReference type="PANTHER" id="PTHR13045">
    <property type="entry name" value="5'-NUCLEOTIDASE"/>
    <property type="match status" value="1"/>
</dbReference>
<dbReference type="GO" id="GO:0008253">
    <property type="term" value="F:5'-nucleotidase activity"/>
    <property type="evidence" value="ECO:0007669"/>
    <property type="project" value="UniProtKB-EC"/>
</dbReference>
<evidence type="ECO:0000256" key="9">
    <source>
        <dbReference type="RuleBase" id="RU361276"/>
    </source>
</evidence>
<name>A0ABD0YGW0_9HEMI</name>
<dbReference type="Proteomes" id="UP001558652">
    <property type="component" value="Unassembled WGS sequence"/>
</dbReference>
<protein>
    <recommendedName>
        <fullName evidence="3 9">5'-nucleotidase</fullName>
        <ecNumber evidence="3 9">3.1.3.5</ecNumber>
    </recommendedName>
</protein>
<evidence type="ECO:0000256" key="3">
    <source>
        <dbReference type="ARBA" id="ARBA00012643"/>
    </source>
</evidence>
<dbReference type="InterPro" id="IPR036412">
    <property type="entry name" value="HAD-like_sf"/>
</dbReference>
<comment type="caution">
    <text evidence="10">The sequence shown here is derived from an EMBL/GenBank/DDBJ whole genome shotgun (WGS) entry which is preliminary data.</text>
</comment>
<sequence>MKDRAVVEEKLRRMIAGGKEKLQIITDFDRTLSKYHHNGELTKSSYCVFESVPSLPTNFVEGAQALYKRFRVIEDNPNMTTEEKLPHMKEWWNLNEKLFIDVKYEEHEMESAVVNSNVHLRVGTEDAFRKLSASGVPVLVFSAGVGDVVKAIMRHYAIDHPNVHVISNFFKWENGFITGFQGTLIHIYNKNQHAIENSDYFQELSHRENVILMGDSLGDSNMAEGVPGNGTVLKIGFLCGTIDEYLPQYLESFDIVLCDDQTMNVFNSILKLIL</sequence>
<dbReference type="EMBL" id="JBFDAA010000018">
    <property type="protein sequence ID" value="KAL1116314.1"/>
    <property type="molecule type" value="Genomic_DNA"/>
</dbReference>
<organism evidence="10 11">
    <name type="scientific">Ranatra chinensis</name>
    <dbReference type="NCBI Taxonomy" id="642074"/>
    <lineage>
        <taxon>Eukaryota</taxon>
        <taxon>Metazoa</taxon>
        <taxon>Ecdysozoa</taxon>
        <taxon>Arthropoda</taxon>
        <taxon>Hexapoda</taxon>
        <taxon>Insecta</taxon>
        <taxon>Pterygota</taxon>
        <taxon>Neoptera</taxon>
        <taxon>Paraneoptera</taxon>
        <taxon>Hemiptera</taxon>
        <taxon>Heteroptera</taxon>
        <taxon>Panheteroptera</taxon>
        <taxon>Nepomorpha</taxon>
        <taxon>Nepidae</taxon>
        <taxon>Ranatrinae</taxon>
        <taxon>Ranatra</taxon>
    </lineage>
</organism>
<reference evidence="10 11" key="1">
    <citation type="submission" date="2024-07" db="EMBL/GenBank/DDBJ databases">
        <title>Chromosome-level genome assembly of the water stick insect Ranatra chinensis (Heteroptera: Nepidae).</title>
        <authorList>
            <person name="Liu X."/>
        </authorList>
    </citation>
    <scope>NUCLEOTIDE SEQUENCE [LARGE SCALE GENOMIC DNA]</scope>
    <source>
        <strain evidence="10">Cailab_2021Rc</strain>
        <tissue evidence="10">Muscle</tissue>
    </source>
</reference>
<evidence type="ECO:0000256" key="7">
    <source>
        <dbReference type="ARBA" id="ARBA00022842"/>
    </source>
</evidence>
<keyword evidence="7" id="KW-0460">Magnesium</keyword>
<evidence type="ECO:0000313" key="11">
    <source>
        <dbReference type="Proteomes" id="UP001558652"/>
    </source>
</evidence>
<dbReference type="InterPro" id="IPR023214">
    <property type="entry name" value="HAD_sf"/>
</dbReference>
<keyword evidence="8 9" id="KW-0546">Nucleotide metabolism</keyword>
<dbReference type="InterPro" id="IPR006434">
    <property type="entry name" value="Pyrimidine_nucleotidase_eu"/>
</dbReference>
<keyword evidence="9" id="KW-0963">Cytoplasm</keyword>
<comment type="similarity">
    <text evidence="2 9">Belongs to the pyrimidine 5'-nucleotidase family.</text>
</comment>
<dbReference type="Gene3D" id="3.40.50.1000">
    <property type="entry name" value="HAD superfamily/HAD-like"/>
    <property type="match status" value="1"/>
</dbReference>
<evidence type="ECO:0000256" key="1">
    <source>
        <dbReference type="ARBA" id="ARBA00000815"/>
    </source>
</evidence>
<dbReference type="GO" id="GO:0009117">
    <property type="term" value="P:nucleotide metabolic process"/>
    <property type="evidence" value="ECO:0007669"/>
    <property type="project" value="UniProtKB-KW"/>
</dbReference>
<evidence type="ECO:0000313" key="10">
    <source>
        <dbReference type="EMBL" id="KAL1116314.1"/>
    </source>
</evidence>
<dbReference type="FunFam" id="3.40.50.1000:FF:000032">
    <property type="entry name" value="Cytosolic 5-nucleotidase 3-like"/>
    <property type="match status" value="1"/>
</dbReference>
<evidence type="ECO:0000256" key="4">
    <source>
        <dbReference type="ARBA" id="ARBA00022723"/>
    </source>
</evidence>
<evidence type="ECO:0000256" key="2">
    <source>
        <dbReference type="ARBA" id="ARBA00008389"/>
    </source>
</evidence>
<gene>
    <name evidence="10" type="ORF">AAG570_005809</name>
</gene>
<evidence type="ECO:0000256" key="6">
    <source>
        <dbReference type="ARBA" id="ARBA00022801"/>
    </source>
</evidence>
<keyword evidence="5 9" id="KW-0547">Nucleotide-binding</keyword>
<comment type="catalytic activity">
    <reaction evidence="1 9">
        <text>a ribonucleoside 5'-phosphate + H2O = a ribonucleoside + phosphate</text>
        <dbReference type="Rhea" id="RHEA:12484"/>
        <dbReference type="ChEBI" id="CHEBI:15377"/>
        <dbReference type="ChEBI" id="CHEBI:18254"/>
        <dbReference type="ChEBI" id="CHEBI:43474"/>
        <dbReference type="ChEBI" id="CHEBI:58043"/>
        <dbReference type="EC" id="3.1.3.5"/>
    </reaction>
</comment>
<dbReference type="NCBIfam" id="TIGR01544">
    <property type="entry name" value="HAD-SF-IE"/>
    <property type="match status" value="1"/>
</dbReference>
<proteinExistence type="inferred from homology"/>
<dbReference type="GO" id="GO:0046872">
    <property type="term" value="F:metal ion binding"/>
    <property type="evidence" value="ECO:0007669"/>
    <property type="project" value="UniProtKB-KW"/>
</dbReference>
<dbReference type="SFLD" id="SFLDG01128">
    <property type="entry name" value="C1.4:_5'-Nucleotidase_Like"/>
    <property type="match status" value="1"/>
</dbReference>
<dbReference type="SFLD" id="SFLDS00003">
    <property type="entry name" value="Haloacid_Dehalogenase"/>
    <property type="match status" value="1"/>
</dbReference>
<evidence type="ECO:0000256" key="5">
    <source>
        <dbReference type="ARBA" id="ARBA00022741"/>
    </source>
</evidence>
<keyword evidence="4" id="KW-0479">Metal-binding</keyword>
<accession>A0ABD0YGW0</accession>
<dbReference type="Pfam" id="PF05822">
    <property type="entry name" value="UMPH-1"/>
    <property type="match status" value="1"/>
</dbReference>
<dbReference type="Gene3D" id="1.10.150.340">
    <property type="entry name" value="Pyrimidine 5'-nucleotidase (UMPH-1), N-terminal domain"/>
    <property type="match status" value="1"/>
</dbReference>
<dbReference type="GO" id="GO:0000166">
    <property type="term" value="F:nucleotide binding"/>
    <property type="evidence" value="ECO:0007669"/>
    <property type="project" value="UniProtKB-KW"/>
</dbReference>
<keyword evidence="11" id="KW-1185">Reference proteome</keyword>
<keyword evidence="6 9" id="KW-0378">Hydrolase</keyword>
<dbReference type="SUPFAM" id="SSF56784">
    <property type="entry name" value="HAD-like"/>
    <property type="match status" value="1"/>
</dbReference>
<evidence type="ECO:0000256" key="8">
    <source>
        <dbReference type="ARBA" id="ARBA00023080"/>
    </source>
</evidence>
<dbReference type="EC" id="3.1.3.5" evidence="3 9"/>
<dbReference type="PANTHER" id="PTHR13045:SF0">
    <property type="entry name" value="7-METHYLGUANOSINE PHOSPHATE-SPECIFIC 5'-NUCLEOTIDASE"/>
    <property type="match status" value="1"/>
</dbReference>